<dbReference type="Proteomes" id="UP000035034">
    <property type="component" value="Unassembled WGS sequence"/>
</dbReference>
<accession>H0R1C6</accession>
<feature type="transmembrane region" description="Helical" evidence="1">
    <location>
        <begin position="105"/>
        <end position="126"/>
    </location>
</feature>
<dbReference type="InterPro" id="IPR020348">
    <property type="entry name" value="Uncharacterised_YvaD"/>
</dbReference>
<feature type="transmembrane region" description="Helical" evidence="1">
    <location>
        <begin position="49"/>
        <end position="68"/>
    </location>
</feature>
<sequence length="135" mass="14914">MPLKFSKVVLLVVDTALVLYWVAVSVDVIPKDAAFRDYSNPIVQAWNWSFLPLDIAATAVGFLGVYLMRIGNVHGRLVLACGLTLTFCAGFMAIAFWAFRGDFSTLWWASNVLLMVVPVVVFSALVREPARNECA</sequence>
<dbReference type="EMBL" id="BAEH01000069">
    <property type="protein sequence ID" value="GAB18877.1"/>
    <property type="molecule type" value="Genomic_DNA"/>
</dbReference>
<evidence type="ECO:0000256" key="1">
    <source>
        <dbReference type="SAM" id="Phobius"/>
    </source>
</evidence>
<dbReference type="Pfam" id="PF17314">
    <property type="entry name" value="DUF5360"/>
    <property type="match status" value="1"/>
</dbReference>
<dbReference type="STRING" id="1077974.GOEFS_069_00030"/>
<keyword evidence="1" id="KW-0812">Transmembrane</keyword>
<gene>
    <name evidence="2" type="ORF">GOEFS_069_00030</name>
</gene>
<keyword evidence="1" id="KW-1133">Transmembrane helix</keyword>
<keyword evidence="3" id="KW-1185">Reference proteome</keyword>
<evidence type="ECO:0000313" key="2">
    <source>
        <dbReference type="EMBL" id="GAB18877.1"/>
    </source>
</evidence>
<proteinExistence type="predicted"/>
<evidence type="ECO:0000313" key="3">
    <source>
        <dbReference type="Proteomes" id="UP000035034"/>
    </source>
</evidence>
<comment type="caution">
    <text evidence="2">The sequence shown here is derived from an EMBL/GenBank/DDBJ whole genome shotgun (WGS) entry which is preliminary data.</text>
</comment>
<dbReference type="RefSeq" id="WP_007318213.1">
    <property type="nucleotide sequence ID" value="NZ_BAEH01000069.1"/>
</dbReference>
<name>H0R1C6_9ACTN</name>
<dbReference type="AlphaFoldDB" id="H0R1C6"/>
<feature type="transmembrane region" description="Helical" evidence="1">
    <location>
        <begin position="77"/>
        <end position="99"/>
    </location>
</feature>
<dbReference type="OrthoDB" id="2469007at2"/>
<dbReference type="eggNOG" id="ENOG5030S65">
    <property type="taxonomic scope" value="Bacteria"/>
</dbReference>
<reference evidence="2 3" key="1">
    <citation type="submission" date="2011-12" db="EMBL/GenBank/DDBJ databases">
        <title>Whole genome shotgun sequence of Gordonia effusa NBRC 100432.</title>
        <authorList>
            <person name="Yoshida I."/>
            <person name="Takarada H."/>
            <person name="Hosoyama A."/>
            <person name="Tsuchikane K."/>
            <person name="Katsumata H."/>
            <person name="Yamazaki S."/>
            <person name="Fujita N."/>
        </authorList>
    </citation>
    <scope>NUCLEOTIDE SEQUENCE [LARGE SCALE GENOMIC DNA]</scope>
    <source>
        <strain evidence="2 3">NBRC 100432</strain>
    </source>
</reference>
<keyword evidence="1" id="KW-0472">Membrane</keyword>
<protein>
    <submittedName>
        <fullName evidence="2">Uncharacterized protein</fullName>
    </submittedName>
</protein>
<organism evidence="2 3">
    <name type="scientific">Gordonia effusa NBRC 100432</name>
    <dbReference type="NCBI Taxonomy" id="1077974"/>
    <lineage>
        <taxon>Bacteria</taxon>
        <taxon>Bacillati</taxon>
        <taxon>Actinomycetota</taxon>
        <taxon>Actinomycetes</taxon>
        <taxon>Mycobacteriales</taxon>
        <taxon>Gordoniaceae</taxon>
        <taxon>Gordonia</taxon>
    </lineage>
</organism>